<evidence type="ECO:0000256" key="2">
    <source>
        <dbReference type="SAM" id="MobiDB-lite"/>
    </source>
</evidence>
<feature type="region of interest" description="Disordered" evidence="2">
    <location>
        <begin position="385"/>
        <end position="469"/>
    </location>
</feature>
<dbReference type="Proteomes" id="UP001064489">
    <property type="component" value="Chromosome 12"/>
</dbReference>
<dbReference type="GO" id="GO:0034497">
    <property type="term" value="P:protein localization to phagophore assembly site"/>
    <property type="evidence" value="ECO:0007669"/>
    <property type="project" value="TreeGrafter"/>
</dbReference>
<keyword evidence="5" id="KW-1185">Reference proteome</keyword>
<dbReference type="PANTHER" id="PTHR13430:SF4">
    <property type="entry name" value="AUTOPHAGY-RELATED PROTEIN 13"/>
    <property type="match status" value="1"/>
</dbReference>
<feature type="compositionally biased region" description="Basic and acidic residues" evidence="2">
    <location>
        <begin position="492"/>
        <end position="501"/>
    </location>
</feature>
<feature type="compositionally biased region" description="Low complexity" evidence="2">
    <location>
        <begin position="430"/>
        <end position="441"/>
    </location>
</feature>
<feature type="domain" description="Autophagy-related protein 13 N-terminal" evidence="3">
    <location>
        <begin position="82"/>
        <end position="153"/>
    </location>
</feature>
<gene>
    <name evidence="4" type="ORF">LWI28_003261</name>
</gene>
<dbReference type="AlphaFoldDB" id="A0AAD5I9A8"/>
<dbReference type="GO" id="GO:0005829">
    <property type="term" value="C:cytosol"/>
    <property type="evidence" value="ECO:0007669"/>
    <property type="project" value="TreeGrafter"/>
</dbReference>
<sequence length="651" mass="73355">MGGRSVSRLFLPPRRRPRPRLRLRLFYFIFHSSSYVVACSSRLDYILCILVLGWIKNAIRFKGDMDLQSYPQPESGKLEQIVSQFLLKILHVILHSRIPSLHQHELSSLSRLRRSDKWFNLILGDRPAALDNLNFWQTSLMDPMIIDIILVHQTAETLIERWAVQYESPRGMAPAPQTADTSSSYKKTYKKSIILLRSLYSQMRLLPAHRVFRQLNSSIQISNFDIIYKVSSFTDPFSRAEDETMKEYVFVPVEAFPGRLSVSVTYRPTLSDFNLELSTSLPPKIITDYVGSPSTDPMRSFPSSDKGDCATSFPFRGIRPSVSAPFQRPHSWSSGFHKPAPITQNQPLSGSPPVYRTPPMPCDFPSPPTDNYGYRVHNHRPFIHQKPTGYDEYQLSPPFSPYASPSPPTPMQTRLRSETAPVTIPLPVTSRSSRYFSPNSSDPNRHSLPPLSPRSTKHDPSSQESPSGNRLYRRAELHSGANAMNHYSGHKMIKDSKDDSGRFSGLLSSSGSPRVGFSRSSSRLSFQDDMEDCDFSCPFDVDDVDVSDSSSSQNLYGKKASESLSMGTKSQDAAVGVLVHMLRTAPPLRQDPSCYSSHSMRTEVEEGVSTASGFFMPRRTVDALEELKSYRDMKDLLLSRSGTRVISREKG</sequence>
<evidence type="ECO:0000259" key="3">
    <source>
        <dbReference type="Pfam" id="PF10033"/>
    </source>
</evidence>
<dbReference type="GO" id="GO:0000407">
    <property type="term" value="C:phagophore assembly site"/>
    <property type="evidence" value="ECO:0007669"/>
    <property type="project" value="TreeGrafter"/>
</dbReference>
<dbReference type="PANTHER" id="PTHR13430">
    <property type="match status" value="1"/>
</dbReference>
<dbReference type="Pfam" id="PF10033">
    <property type="entry name" value="ATG13"/>
    <property type="match status" value="2"/>
</dbReference>
<dbReference type="GO" id="GO:0000423">
    <property type="term" value="P:mitophagy"/>
    <property type="evidence" value="ECO:0007669"/>
    <property type="project" value="TreeGrafter"/>
</dbReference>
<feature type="compositionally biased region" description="Pro residues" evidence="2">
    <location>
        <begin position="398"/>
        <end position="410"/>
    </location>
</feature>
<dbReference type="InterPro" id="IPR040182">
    <property type="entry name" value="ATG13"/>
</dbReference>
<organism evidence="4 5">
    <name type="scientific">Acer negundo</name>
    <name type="common">Box elder</name>
    <dbReference type="NCBI Taxonomy" id="4023"/>
    <lineage>
        <taxon>Eukaryota</taxon>
        <taxon>Viridiplantae</taxon>
        <taxon>Streptophyta</taxon>
        <taxon>Embryophyta</taxon>
        <taxon>Tracheophyta</taxon>
        <taxon>Spermatophyta</taxon>
        <taxon>Magnoliopsida</taxon>
        <taxon>eudicotyledons</taxon>
        <taxon>Gunneridae</taxon>
        <taxon>Pentapetalae</taxon>
        <taxon>rosids</taxon>
        <taxon>malvids</taxon>
        <taxon>Sapindales</taxon>
        <taxon>Sapindaceae</taxon>
        <taxon>Hippocastanoideae</taxon>
        <taxon>Acereae</taxon>
        <taxon>Acer</taxon>
    </lineage>
</organism>
<feature type="region of interest" description="Disordered" evidence="2">
    <location>
        <begin position="482"/>
        <end position="520"/>
    </location>
</feature>
<feature type="domain" description="Autophagy-related protein 13 N-terminal" evidence="3">
    <location>
        <begin position="154"/>
        <end position="269"/>
    </location>
</feature>
<dbReference type="Gene3D" id="3.30.900.10">
    <property type="entry name" value="HORMA domain"/>
    <property type="match status" value="1"/>
</dbReference>
<dbReference type="GO" id="GO:0034727">
    <property type="term" value="P:piecemeal microautophagy of the nucleus"/>
    <property type="evidence" value="ECO:0007669"/>
    <property type="project" value="TreeGrafter"/>
</dbReference>
<evidence type="ECO:0000313" key="5">
    <source>
        <dbReference type="Proteomes" id="UP001064489"/>
    </source>
</evidence>
<dbReference type="EMBL" id="JAJSOW010000107">
    <property type="protein sequence ID" value="KAI9156267.1"/>
    <property type="molecule type" value="Genomic_DNA"/>
</dbReference>
<comment type="caution">
    <text evidence="4">The sequence shown here is derived from an EMBL/GenBank/DDBJ whole genome shotgun (WGS) entry which is preliminary data.</text>
</comment>
<keyword evidence="1" id="KW-0072">Autophagy</keyword>
<evidence type="ECO:0000313" key="4">
    <source>
        <dbReference type="EMBL" id="KAI9156267.1"/>
    </source>
</evidence>
<proteinExistence type="predicted"/>
<dbReference type="GO" id="GO:1990316">
    <property type="term" value="C:Atg1/ULK1 kinase complex"/>
    <property type="evidence" value="ECO:0007669"/>
    <property type="project" value="InterPro"/>
</dbReference>
<evidence type="ECO:0000256" key="1">
    <source>
        <dbReference type="ARBA" id="ARBA00023006"/>
    </source>
</evidence>
<reference evidence="4" key="2">
    <citation type="submission" date="2023-02" db="EMBL/GenBank/DDBJ databases">
        <authorList>
            <person name="Swenson N.G."/>
            <person name="Wegrzyn J.L."/>
            <person name="Mcevoy S.L."/>
        </authorList>
    </citation>
    <scope>NUCLEOTIDE SEQUENCE</scope>
    <source>
        <strain evidence="4">91603</strain>
        <tissue evidence="4">Leaf</tissue>
    </source>
</reference>
<protein>
    <recommendedName>
        <fullName evidence="3">Autophagy-related protein 13 N-terminal domain-containing protein</fullName>
    </recommendedName>
</protein>
<accession>A0AAD5I9A8</accession>
<dbReference type="InterPro" id="IPR018731">
    <property type="entry name" value="Atg13_N"/>
</dbReference>
<dbReference type="InterPro" id="IPR036570">
    <property type="entry name" value="HORMA_dom_sf"/>
</dbReference>
<name>A0AAD5I9A8_ACENE</name>
<reference evidence="4" key="1">
    <citation type="journal article" date="2022" name="Plant J.">
        <title>Strategies of tolerance reflected in two North American maple genomes.</title>
        <authorList>
            <person name="McEvoy S.L."/>
            <person name="Sezen U.U."/>
            <person name="Trouern-Trend A."/>
            <person name="McMahon S.M."/>
            <person name="Schaberg P.G."/>
            <person name="Yang J."/>
            <person name="Wegrzyn J.L."/>
            <person name="Swenson N.G."/>
        </authorList>
    </citation>
    <scope>NUCLEOTIDE SEQUENCE</scope>
    <source>
        <strain evidence="4">91603</strain>
    </source>
</reference>